<dbReference type="PANTHER" id="PTHR23159">
    <property type="entry name" value="CENTROSOMAL PROTEIN 2"/>
    <property type="match status" value="1"/>
</dbReference>
<dbReference type="PANTHER" id="PTHR23159:SF31">
    <property type="entry name" value="CENTROSOME-ASSOCIATED PROTEIN CEP250 ISOFORM X1"/>
    <property type="match status" value="1"/>
</dbReference>
<feature type="compositionally biased region" description="Basic and acidic residues" evidence="2">
    <location>
        <begin position="169"/>
        <end position="186"/>
    </location>
</feature>
<dbReference type="Gene3D" id="1.20.58.60">
    <property type="match status" value="1"/>
</dbReference>
<keyword evidence="3" id="KW-0732">Signal</keyword>
<dbReference type="EMBL" id="MHKB01000009">
    <property type="protein sequence ID" value="OGY79373.1"/>
    <property type="molecule type" value="Genomic_DNA"/>
</dbReference>
<feature type="compositionally biased region" description="Low complexity" evidence="2">
    <location>
        <begin position="480"/>
        <end position="496"/>
    </location>
</feature>
<keyword evidence="1" id="KW-0175">Coiled coil</keyword>
<proteinExistence type="predicted"/>
<protein>
    <recommendedName>
        <fullName evidence="6">Chromosome partition protein Smc</fullName>
    </recommendedName>
</protein>
<evidence type="ECO:0000256" key="3">
    <source>
        <dbReference type="SAM" id="SignalP"/>
    </source>
</evidence>
<dbReference type="AlphaFoldDB" id="A0A1G2AR60"/>
<feature type="region of interest" description="Disordered" evidence="2">
    <location>
        <begin position="162"/>
        <end position="214"/>
    </location>
</feature>
<evidence type="ECO:0008006" key="6">
    <source>
        <dbReference type="Google" id="ProtNLM"/>
    </source>
</evidence>
<feature type="coiled-coil region" evidence="1">
    <location>
        <begin position="671"/>
        <end position="712"/>
    </location>
</feature>
<name>A0A1G2AR60_9BACT</name>
<organism evidence="4 5">
    <name type="scientific">Candidatus Kerfeldbacteria bacterium RIFCSPHIGHO2_02_FULL_42_14</name>
    <dbReference type="NCBI Taxonomy" id="1798540"/>
    <lineage>
        <taxon>Bacteria</taxon>
        <taxon>Candidatus Kerfeldiibacteriota</taxon>
    </lineage>
</organism>
<feature type="compositionally biased region" description="Low complexity" evidence="2">
    <location>
        <begin position="451"/>
        <end position="462"/>
    </location>
</feature>
<feature type="compositionally biased region" description="Polar residues" evidence="2">
    <location>
        <begin position="468"/>
        <end position="479"/>
    </location>
</feature>
<feature type="region of interest" description="Disordered" evidence="2">
    <location>
        <begin position="928"/>
        <end position="947"/>
    </location>
</feature>
<accession>A0A1G2AR60</accession>
<evidence type="ECO:0000313" key="5">
    <source>
        <dbReference type="Proteomes" id="UP000177165"/>
    </source>
</evidence>
<reference evidence="4 5" key="1">
    <citation type="journal article" date="2016" name="Nat. Commun.">
        <title>Thousands of microbial genomes shed light on interconnected biogeochemical processes in an aquifer system.</title>
        <authorList>
            <person name="Anantharaman K."/>
            <person name="Brown C.T."/>
            <person name="Hug L.A."/>
            <person name="Sharon I."/>
            <person name="Castelle C.J."/>
            <person name="Probst A.J."/>
            <person name="Thomas B.C."/>
            <person name="Singh A."/>
            <person name="Wilkins M.J."/>
            <person name="Karaoz U."/>
            <person name="Brodie E.L."/>
            <person name="Williams K.H."/>
            <person name="Hubbard S.S."/>
            <person name="Banfield J.F."/>
        </authorList>
    </citation>
    <scope>NUCLEOTIDE SEQUENCE [LARGE SCALE GENOMIC DNA]</scope>
</reference>
<feature type="coiled-coil region" evidence="1">
    <location>
        <begin position="738"/>
        <end position="772"/>
    </location>
</feature>
<evidence type="ECO:0000256" key="2">
    <source>
        <dbReference type="SAM" id="MobiDB-lite"/>
    </source>
</evidence>
<feature type="coiled-coil region" evidence="1">
    <location>
        <begin position="547"/>
        <end position="641"/>
    </location>
</feature>
<feature type="signal peptide" evidence="3">
    <location>
        <begin position="1"/>
        <end position="24"/>
    </location>
</feature>
<feature type="compositionally biased region" description="Basic and acidic residues" evidence="2">
    <location>
        <begin position="198"/>
        <end position="208"/>
    </location>
</feature>
<dbReference type="Proteomes" id="UP000177165">
    <property type="component" value="Unassembled WGS sequence"/>
</dbReference>
<comment type="caution">
    <text evidence="4">The sequence shown here is derived from an EMBL/GenBank/DDBJ whole genome shotgun (WGS) entry which is preliminary data.</text>
</comment>
<evidence type="ECO:0000256" key="1">
    <source>
        <dbReference type="SAM" id="Coils"/>
    </source>
</evidence>
<evidence type="ECO:0000313" key="4">
    <source>
        <dbReference type="EMBL" id="OGY79373.1"/>
    </source>
</evidence>
<gene>
    <name evidence="4" type="ORF">A3B74_00840</name>
</gene>
<sequence length="947" mass="105393">MKLMTTTIVMLSVFFALNIVDAIAADQERAEQECWILSNEPELRNLVVKISSPDGKAVTAGTQMQCSSQEIFIPGIKIPKLLIEVFDGAIQENTLLWYEVIETGASKNLFASVSGSGQDLRIALAELAQNANVARRDPKKQQEIIAGRKTLKVVPRSIAAHRGVGGDPIDAKAKPATDAEKKEKSVDGTPGIGSFGSPEDRKTDRTIKTETPQTQEVSAQVQQTGTLSRTIVFRLPENIVNKLKADFIATAPESESKIARDNGKVFAMGTVTISFQTGTVIIKEDDQDGGDKLRRDFFSEKENAEQSEKFLKALLAYLETTELTDTTTVEPNDGYWSIAQRLSDDPGEFTSGEYQAQLEMLNGPMWVEEEGVKKATLHPGNEVKYLKKTHTTSEEVSQNAAALHTEKQNLKEDLDDALKKLQATEEDLQKLRKKLSETQEKLTKASTACLSTPSQDGQGQQPQRDDTLPQSNTFGNVVSETPTVDAPPAEPAADPTRIPVIDPLNNWIAQNVFMRRAPLMFACLPFLLIILFVLKRQFASDDDTDTVKTQQEKIRRLEKNYEKSEKTRESLQKKIGDMTRDTGHETRILVEKVEQLQETKRKLEADLQASERERTKIIVDLNEARRKNTNLSNERDALKQEAPILSDIIKMESQNNDVEGCTNPGFYRIQAQNAEANKNALLDENLRLIEELRQANTKKITAERRAEVAKSQEAVAEIRAKSAEEKVAAAEQGRLETLVTSEKTISELTQRVEETEKKLRKALCDYEELTAALARNATIETAVPTAAHQEIAPPLPPEDAEDHVADLPEFFHEVQELGAEIANDSKEGGEESSKKPEKDARTAINFWERRQAAFNRDGKAEEPTLGVRLGESPKENTHVEVIHLQSGPQQIRFFSAENGTREETFLCPHCGERVPFHEMPAVKRHVDPETGNCASLKNRRSATNVAS</sequence>
<feature type="region of interest" description="Disordered" evidence="2">
    <location>
        <begin position="444"/>
        <end position="497"/>
    </location>
</feature>
<feature type="chain" id="PRO_5009581943" description="Chromosome partition protein Smc" evidence="3">
    <location>
        <begin position="25"/>
        <end position="947"/>
    </location>
</feature>